<feature type="transmembrane region" description="Helical" evidence="1">
    <location>
        <begin position="29"/>
        <end position="50"/>
    </location>
</feature>
<feature type="transmembrane region" description="Helical" evidence="1">
    <location>
        <begin position="62"/>
        <end position="86"/>
    </location>
</feature>
<name>A0ABV9AYA5_9ACTN</name>
<evidence type="ECO:0000313" key="2">
    <source>
        <dbReference type="EMBL" id="MFC4504907.1"/>
    </source>
</evidence>
<accession>A0ABV9AYA5</accession>
<keyword evidence="1" id="KW-0472">Membrane</keyword>
<dbReference type="RefSeq" id="WP_381181037.1">
    <property type="nucleotide sequence ID" value="NZ_JBHSFK010000029.1"/>
</dbReference>
<protein>
    <recommendedName>
        <fullName evidence="4">ABC transporter permease</fullName>
    </recommendedName>
</protein>
<dbReference type="EMBL" id="JBHSFK010000029">
    <property type="protein sequence ID" value="MFC4504907.1"/>
    <property type="molecule type" value="Genomic_DNA"/>
</dbReference>
<evidence type="ECO:0000256" key="1">
    <source>
        <dbReference type="SAM" id="Phobius"/>
    </source>
</evidence>
<dbReference type="Proteomes" id="UP001595839">
    <property type="component" value="Unassembled WGS sequence"/>
</dbReference>
<keyword evidence="1" id="KW-1133">Transmembrane helix</keyword>
<evidence type="ECO:0008006" key="4">
    <source>
        <dbReference type="Google" id="ProtNLM"/>
    </source>
</evidence>
<keyword evidence="3" id="KW-1185">Reference proteome</keyword>
<reference evidence="3" key="1">
    <citation type="journal article" date="2019" name="Int. J. Syst. Evol. Microbiol.">
        <title>The Global Catalogue of Microorganisms (GCM) 10K type strain sequencing project: providing services to taxonomists for standard genome sequencing and annotation.</title>
        <authorList>
            <consortium name="The Broad Institute Genomics Platform"/>
            <consortium name="The Broad Institute Genome Sequencing Center for Infectious Disease"/>
            <person name="Wu L."/>
            <person name="Ma J."/>
        </authorList>
    </citation>
    <scope>NUCLEOTIDE SEQUENCE [LARGE SCALE GENOMIC DNA]</scope>
    <source>
        <strain evidence="3">CGMCC 4.7177</strain>
    </source>
</reference>
<organism evidence="2 3">
    <name type="scientific">Streptomyces vulcanius</name>
    <dbReference type="NCBI Taxonomy" id="1441876"/>
    <lineage>
        <taxon>Bacteria</taxon>
        <taxon>Bacillati</taxon>
        <taxon>Actinomycetota</taxon>
        <taxon>Actinomycetes</taxon>
        <taxon>Kitasatosporales</taxon>
        <taxon>Streptomycetaceae</taxon>
        <taxon>Streptomyces</taxon>
    </lineage>
</organism>
<proteinExistence type="predicted"/>
<sequence length="104" mass="10269">MAANAAGRVTPAQYAVVAGRGIRPPYGAYALFAVWLAMVGLMGVAAIAAGDGPGGNPDGLAAAAPGMALFGGLTVPFVLALALPAASTPPDRRPGRLSDVQRGR</sequence>
<keyword evidence="1" id="KW-0812">Transmembrane</keyword>
<gene>
    <name evidence="2" type="ORF">ACFPIH_36320</name>
</gene>
<evidence type="ECO:0000313" key="3">
    <source>
        <dbReference type="Proteomes" id="UP001595839"/>
    </source>
</evidence>
<comment type="caution">
    <text evidence="2">The sequence shown here is derived from an EMBL/GenBank/DDBJ whole genome shotgun (WGS) entry which is preliminary data.</text>
</comment>